<evidence type="ECO:0000313" key="3">
    <source>
        <dbReference type="Proteomes" id="UP000008243"/>
    </source>
</evidence>
<reference evidence="2 3" key="1">
    <citation type="journal article" date="2010" name="PLoS ONE">
        <title>The complete genome sequence of Haloferax volcanii DS2, a model archaeon.</title>
        <authorList>
            <person name="Hartman A.L."/>
            <person name="Norais C."/>
            <person name="Badger J.H."/>
            <person name="Delmas S."/>
            <person name="Haldenby S."/>
            <person name="Madupu R."/>
            <person name="Robinson J."/>
            <person name="Khouri H."/>
            <person name="Ren Q."/>
            <person name="Lowe T.M."/>
            <person name="Maupin-Furlow J."/>
            <person name="Pohlschroder M."/>
            <person name="Daniels C."/>
            <person name="Pfeiffer F."/>
            <person name="Allers T."/>
            <person name="Eisen J.A."/>
        </authorList>
    </citation>
    <scope>NUCLEOTIDE SEQUENCE [LARGE SCALE GENOMIC DNA]</scope>
    <source>
        <strain evidence="3">ATCC 29605 / DSM 3757 / JCM 8879 / NBRC 14742 / NCIMB 2012 / VKM B-1768 / DS2</strain>
    </source>
</reference>
<accession>D4GQQ6</accession>
<geneLocation type="plasmid" evidence="2 3">
    <name>pHV4</name>
</geneLocation>
<evidence type="ECO:0000256" key="1">
    <source>
        <dbReference type="SAM" id="MobiDB-lite"/>
    </source>
</evidence>
<gene>
    <name evidence="2" type="ordered locus">HVO_A0227</name>
</gene>
<sequence length="47" mass="4771">MDVTLTGVRSSARRRGGGSAVDGDAAMQRHGDAGDAREDAASAQNPE</sequence>
<feature type="compositionally biased region" description="Basic and acidic residues" evidence="1">
    <location>
        <begin position="27"/>
        <end position="40"/>
    </location>
</feature>
<dbReference type="HOGENOM" id="CLU_3163046_0_0_2"/>
<name>D4GQQ6_HALVD</name>
<keyword evidence="3" id="KW-1185">Reference proteome</keyword>
<dbReference type="Proteomes" id="UP000008243">
    <property type="component" value="Plasmid pHV4"/>
</dbReference>
<organism evidence="2 3">
    <name type="scientific">Haloferax volcanii (strain ATCC 29605 / DSM 3757 / JCM 8879 / NBRC 14742 / NCIMB 2012 / VKM B-1768 / DS2)</name>
    <name type="common">Halobacterium volcanii</name>
    <dbReference type="NCBI Taxonomy" id="309800"/>
    <lineage>
        <taxon>Archaea</taxon>
        <taxon>Methanobacteriati</taxon>
        <taxon>Methanobacteriota</taxon>
        <taxon>Stenosarchaea group</taxon>
        <taxon>Halobacteria</taxon>
        <taxon>Halobacteriales</taxon>
        <taxon>Haloferacaceae</taxon>
        <taxon>Haloferax</taxon>
    </lineage>
</organism>
<feature type="region of interest" description="Disordered" evidence="1">
    <location>
        <begin position="1"/>
        <end position="47"/>
    </location>
</feature>
<protein>
    <submittedName>
        <fullName evidence="2">Uncharacterized protein</fullName>
    </submittedName>
</protein>
<dbReference type="KEGG" id="hvo:HVO_A0227"/>
<dbReference type="EnsemblBacteria" id="ADE02069">
    <property type="protein sequence ID" value="ADE02069"/>
    <property type="gene ID" value="HVO_A0227"/>
</dbReference>
<evidence type="ECO:0000313" key="2">
    <source>
        <dbReference type="EMBL" id="ADE02069.1"/>
    </source>
</evidence>
<proteinExistence type="predicted"/>
<dbReference type="EMBL" id="CP001955">
    <property type="protein sequence ID" value="ADE02069.1"/>
    <property type="molecule type" value="Genomic_DNA"/>
</dbReference>
<dbReference type="AlphaFoldDB" id="D4GQQ6"/>
<keyword evidence="2" id="KW-0614">Plasmid</keyword>